<feature type="region of interest" description="Disordered" evidence="1">
    <location>
        <begin position="545"/>
        <end position="590"/>
    </location>
</feature>
<feature type="compositionally biased region" description="Low complexity" evidence="1">
    <location>
        <begin position="341"/>
        <end position="351"/>
    </location>
</feature>
<sequence>MAAPYHKTAGSSHSFFSVSIPNQLLPPGSESATTSPAYSPSVKQEPWPETHVTSSNVGLPVMGSVPIPSPRISHSSTSASFGMGVTKEEQEAQRRNPLVDLMESENLYAEQLGLIIRRAAGAWSRKDFPPAKLDSMFRSVEAVYRANRGFGQKLREIGPNPSSPKALGDLLMRWIDDLEPAYHRYASSFLSGFDSYPPVVGNTLLPGILGEISTSSRPTPPLTQWTLDALFILPYTRLRYYRKLYTRLLRSTKEGKSDHKLLVVANERLEKLVREVEVRLELDVGDHEEENSKCASTGNVKTEERDKERLSRSSSALDGSIESHGNISPFSSGIEGCSSSSSVVTSITQSPQRPPAIQSPGGAPSAPLFAITSPLSDLELRIDPEKTIDLFTMKLKKCKLQMNPPLMPFSRTLRSSHDVMLYFTPSATGQQVVHKRAHIFILSDLFIIAEWMEAADKALKMQQIAREQPERVGRGGPMPEMWLSYPPLAGKHLMVAEGHQANILTVMIMRKETFAIHTESEIAKDQIMRDLIECIDFASSVNRSHNPAPLPNDNQPPTSAGLTVTHFPTPITKIPSPSTSPRQGNAKEAQTHAHGLVAQIKEVSLGTGECVAWARAPTQPTSQQMPMPIAAVAPSTMTRPPPRGTSLCTRGVPPKSKANQTLPSTQPSQFALFQHRQIMPSSSTQMPAFPPIQGTAFLKQDQLPASQPPSRSPSGQSVVPGPLDLRIQQDLPPAPSLWDPGPFVSDQGHGSNSLAPRTNPLGSRSLEQLRPLKPPSSMFRNNIPGRVSPLGVCRYDDSPPQSPVEEEIASLTEPTIISTQMKCKVFLKQTHQQWKSLGSGKLKLYSQAVGHVKQLVVESDSSSKKLLISTIILTDGVERVAKTGVAVEISDRGKRTGIVYMIQLRNESSALGLFESLLAGSDRAVQP</sequence>
<feature type="region of interest" description="Disordered" evidence="1">
    <location>
        <begin position="287"/>
        <end position="328"/>
    </location>
</feature>
<reference evidence="3 4" key="2">
    <citation type="submission" date="2024-01" db="EMBL/GenBank/DDBJ databases">
        <title>Comparative genomics of Cryptococcus and Kwoniella reveals pathogenesis evolution and contrasting modes of karyotype evolution via chromosome fusion or intercentromeric recombination.</title>
        <authorList>
            <person name="Coelho M.A."/>
            <person name="David-Palma M."/>
            <person name="Shea T."/>
            <person name="Bowers K."/>
            <person name="Mcginley-Smith S."/>
            <person name="Mohammad A.W."/>
            <person name="Gnirke A."/>
            <person name="Yurkov A.M."/>
            <person name="Nowrousian M."/>
            <person name="Sun S."/>
            <person name="Cuomo C.A."/>
            <person name="Heitman J."/>
        </authorList>
    </citation>
    <scope>NUCLEOTIDE SEQUENCE [LARGE SCALE GENOMIC DNA]</scope>
    <source>
        <strain evidence="3 4">IND107</strain>
    </source>
</reference>
<organism evidence="3 4">
    <name type="scientific">Cryptococcus tetragattii IND107</name>
    <dbReference type="NCBI Taxonomy" id="1296105"/>
    <lineage>
        <taxon>Eukaryota</taxon>
        <taxon>Fungi</taxon>
        <taxon>Dikarya</taxon>
        <taxon>Basidiomycota</taxon>
        <taxon>Agaricomycotina</taxon>
        <taxon>Tremellomycetes</taxon>
        <taxon>Tremellales</taxon>
        <taxon>Cryptococcaceae</taxon>
        <taxon>Cryptococcus</taxon>
        <taxon>Cryptococcus gattii species complex</taxon>
    </lineage>
</organism>
<feature type="compositionally biased region" description="Polar residues" evidence="1">
    <location>
        <begin position="552"/>
        <end position="562"/>
    </location>
</feature>
<dbReference type="GeneID" id="91992257"/>
<feature type="compositionally biased region" description="Polar residues" evidence="1">
    <location>
        <begin position="748"/>
        <end position="766"/>
    </location>
</feature>
<feature type="compositionally biased region" description="Low complexity" evidence="1">
    <location>
        <begin position="712"/>
        <end position="722"/>
    </location>
</feature>
<dbReference type="Pfam" id="PF00621">
    <property type="entry name" value="RhoGEF"/>
    <property type="match status" value="1"/>
</dbReference>
<feature type="compositionally biased region" description="Basic and acidic residues" evidence="1">
    <location>
        <begin position="301"/>
        <end position="311"/>
    </location>
</feature>
<dbReference type="RefSeq" id="XP_066611803.1">
    <property type="nucleotide sequence ID" value="XM_066759857.1"/>
</dbReference>
<feature type="region of interest" description="Disordered" evidence="1">
    <location>
        <begin position="701"/>
        <end position="781"/>
    </location>
</feature>
<dbReference type="InterPro" id="IPR035899">
    <property type="entry name" value="DBL_dom_sf"/>
</dbReference>
<feature type="compositionally biased region" description="Polar residues" evidence="1">
    <location>
        <begin position="30"/>
        <end position="42"/>
    </location>
</feature>
<name>A0ABR3BLZ8_9TREE</name>
<dbReference type="PANTHER" id="PTHR45924">
    <property type="entry name" value="FI17866P1"/>
    <property type="match status" value="1"/>
</dbReference>
<accession>A0ABR3BLZ8</accession>
<dbReference type="PANTHER" id="PTHR45924:SF2">
    <property type="entry name" value="FI17866P1"/>
    <property type="match status" value="1"/>
</dbReference>
<dbReference type="SUPFAM" id="SSF48065">
    <property type="entry name" value="DBL homology domain (DH-domain)"/>
    <property type="match status" value="1"/>
</dbReference>
<proteinExistence type="predicted"/>
<feature type="region of interest" description="Disordered" evidence="1">
    <location>
        <begin position="341"/>
        <end position="364"/>
    </location>
</feature>
<feature type="compositionally biased region" description="Low complexity" evidence="1">
    <location>
        <begin position="568"/>
        <end position="581"/>
    </location>
</feature>
<feature type="domain" description="DH" evidence="2">
    <location>
        <begin position="93"/>
        <end position="279"/>
    </location>
</feature>
<comment type="caution">
    <text evidence="3">The sequence shown here is derived from an EMBL/GenBank/DDBJ whole genome shotgun (WGS) entry which is preliminary data.</text>
</comment>
<evidence type="ECO:0000259" key="2">
    <source>
        <dbReference type="PROSITE" id="PS50010"/>
    </source>
</evidence>
<evidence type="ECO:0000256" key="1">
    <source>
        <dbReference type="SAM" id="MobiDB-lite"/>
    </source>
</evidence>
<gene>
    <name evidence="3" type="ORF">I308_105402</name>
</gene>
<dbReference type="EMBL" id="ATAM02000010">
    <property type="protein sequence ID" value="KAL0243436.1"/>
    <property type="molecule type" value="Genomic_DNA"/>
</dbReference>
<evidence type="ECO:0000313" key="3">
    <source>
        <dbReference type="EMBL" id="KAL0243436.1"/>
    </source>
</evidence>
<dbReference type="Gene3D" id="1.20.900.10">
    <property type="entry name" value="Dbl homology (DH) domain"/>
    <property type="match status" value="1"/>
</dbReference>
<dbReference type="InterPro" id="IPR000219">
    <property type="entry name" value="DH_dom"/>
</dbReference>
<dbReference type="Proteomes" id="UP000054399">
    <property type="component" value="Unassembled WGS sequence"/>
</dbReference>
<evidence type="ECO:0000313" key="4">
    <source>
        <dbReference type="Proteomes" id="UP000054399"/>
    </source>
</evidence>
<feature type="region of interest" description="Disordered" evidence="1">
    <location>
        <begin position="636"/>
        <end position="664"/>
    </location>
</feature>
<dbReference type="PROSITE" id="PS50010">
    <property type="entry name" value="DH_2"/>
    <property type="match status" value="1"/>
</dbReference>
<protein>
    <recommendedName>
        <fullName evidence="2">DH domain-containing protein</fullName>
    </recommendedName>
</protein>
<reference evidence="4" key="1">
    <citation type="submission" date="2015-01" db="EMBL/GenBank/DDBJ databases">
        <title>The Genome Sequence of Cryptococcus gattii MMRL2647.</title>
        <authorList>
            <consortium name="The Broad Institute Genomics Platform"/>
            <person name="Cuomo C."/>
            <person name="Litvintseva A."/>
            <person name="Chen Y."/>
            <person name="Heitman J."/>
            <person name="Sun S."/>
            <person name="Springer D."/>
            <person name="Dromer F."/>
            <person name="Young S."/>
            <person name="Zeng Q."/>
            <person name="Gargeya S."/>
            <person name="Abouelleil A."/>
            <person name="Alvarado L."/>
            <person name="Chapman S.B."/>
            <person name="Gainer-Dewar J."/>
            <person name="Goldberg J."/>
            <person name="Griggs A."/>
            <person name="Gujja S."/>
            <person name="Hansen M."/>
            <person name="Howarth C."/>
            <person name="Imamovic A."/>
            <person name="Larimer J."/>
            <person name="Murphy C."/>
            <person name="Naylor J."/>
            <person name="Pearson M."/>
            <person name="Priest M."/>
            <person name="Roberts A."/>
            <person name="Saif S."/>
            <person name="Shea T."/>
            <person name="Sykes S."/>
            <person name="Wortman J."/>
            <person name="Nusbaum C."/>
            <person name="Birren B."/>
        </authorList>
    </citation>
    <scope>NUCLEOTIDE SEQUENCE [LARGE SCALE GENOMIC DNA]</scope>
    <source>
        <strain evidence="4">IND107</strain>
    </source>
</reference>
<feature type="region of interest" description="Disordered" evidence="1">
    <location>
        <begin position="26"/>
        <end position="52"/>
    </location>
</feature>
<keyword evidence="4" id="KW-1185">Reference proteome</keyword>